<accession>A0A511FFH5</accession>
<evidence type="ECO:0000313" key="11">
    <source>
        <dbReference type="Proteomes" id="UP000321723"/>
    </source>
</evidence>
<dbReference type="InterPro" id="IPR036291">
    <property type="entry name" value="NAD(P)-bd_dom_sf"/>
</dbReference>
<evidence type="ECO:0000259" key="7">
    <source>
        <dbReference type="Pfam" id="PF01232"/>
    </source>
</evidence>
<dbReference type="PANTHER" id="PTHR43362">
    <property type="entry name" value="MANNITOL DEHYDROGENASE DSF1-RELATED"/>
    <property type="match status" value="1"/>
</dbReference>
<evidence type="ECO:0000256" key="3">
    <source>
        <dbReference type="ARBA" id="ARBA00016219"/>
    </source>
</evidence>
<comment type="caution">
    <text evidence="9">The sequence shown here is derived from an EMBL/GenBank/DDBJ whole genome shotgun (WGS) entry which is preliminary data.</text>
</comment>
<dbReference type="InterPro" id="IPR013118">
    <property type="entry name" value="Mannitol_DH_C"/>
</dbReference>
<evidence type="ECO:0000313" key="10">
    <source>
        <dbReference type="EMBL" id="MBB5475493.1"/>
    </source>
</evidence>
<feature type="domain" description="Mannitol dehydrogenase C-terminal" evidence="8">
    <location>
        <begin position="292"/>
        <end position="483"/>
    </location>
</feature>
<evidence type="ECO:0000256" key="1">
    <source>
        <dbReference type="ARBA" id="ARBA00006541"/>
    </source>
</evidence>
<dbReference type="InterPro" id="IPR008927">
    <property type="entry name" value="6-PGluconate_DH-like_C_sf"/>
</dbReference>
<reference evidence="9 11" key="1">
    <citation type="submission" date="2019-07" db="EMBL/GenBank/DDBJ databases">
        <title>Whole genome shotgun sequence of Cellulomonas hominis NBRC 16055.</title>
        <authorList>
            <person name="Hosoyama A."/>
            <person name="Uohara A."/>
            <person name="Ohji S."/>
            <person name="Ichikawa N."/>
        </authorList>
    </citation>
    <scope>NUCLEOTIDE SEQUENCE [LARGE SCALE GENOMIC DNA]</scope>
    <source>
        <strain evidence="9 11">NBRC 16055</strain>
    </source>
</reference>
<evidence type="ECO:0000256" key="2">
    <source>
        <dbReference type="ARBA" id="ARBA00012939"/>
    </source>
</evidence>
<dbReference type="OrthoDB" id="271711at2"/>
<name>A0A511FFH5_9CELL</name>
<organism evidence="9 11">
    <name type="scientific">Cellulomonas hominis</name>
    <dbReference type="NCBI Taxonomy" id="156981"/>
    <lineage>
        <taxon>Bacteria</taxon>
        <taxon>Bacillati</taxon>
        <taxon>Actinomycetota</taxon>
        <taxon>Actinomycetes</taxon>
        <taxon>Micrococcales</taxon>
        <taxon>Cellulomonadaceae</taxon>
        <taxon>Cellulomonas</taxon>
    </lineage>
</organism>
<dbReference type="PROSITE" id="PS00974">
    <property type="entry name" value="MANNITOL_DHGENASE"/>
    <property type="match status" value="1"/>
</dbReference>
<dbReference type="Gene3D" id="1.10.1040.10">
    <property type="entry name" value="N-(1-d-carboxylethyl)-l-norvaline Dehydrogenase, domain 2"/>
    <property type="match status" value="1"/>
</dbReference>
<dbReference type="Gene3D" id="3.40.50.720">
    <property type="entry name" value="NAD(P)-binding Rossmann-like Domain"/>
    <property type="match status" value="1"/>
</dbReference>
<gene>
    <name evidence="9" type="ORF">CHO01_30480</name>
    <name evidence="10" type="ORF">HNR08_004229</name>
</gene>
<keyword evidence="4 10" id="KW-0560">Oxidoreductase</keyword>
<dbReference type="EMBL" id="BJVQ01000054">
    <property type="protein sequence ID" value="GEL47932.1"/>
    <property type="molecule type" value="Genomic_DNA"/>
</dbReference>
<evidence type="ECO:0000313" key="12">
    <source>
        <dbReference type="Proteomes" id="UP000564629"/>
    </source>
</evidence>
<dbReference type="EC" id="1.1.1.17" evidence="2"/>
<dbReference type="GO" id="GO:0008926">
    <property type="term" value="F:mannitol-1-phosphate 5-dehydrogenase activity"/>
    <property type="evidence" value="ECO:0007669"/>
    <property type="project" value="UniProtKB-EC"/>
</dbReference>
<comment type="similarity">
    <text evidence="1">Belongs to the mannitol dehydrogenase family.</text>
</comment>
<dbReference type="Pfam" id="PF01232">
    <property type="entry name" value="Mannitol_dh"/>
    <property type="match status" value="1"/>
</dbReference>
<proteinExistence type="inferred from homology"/>
<dbReference type="InterPro" id="IPR013131">
    <property type="entry name" value="Mannitol_DH_N"/>
</dbReference>
<evidence type="ECO:0000256" key="6">
    <source>
        <dbReference type="ARBA" id="ARBA00048615"/>
    </source>
</evidence>
<dbReference type="InterPro" id="IPR023027">
    <property type="entry name" value="Mannitol_DH_CS"/>
</dbReference>
<dbReference type="AlphaFoldDB" id="A0A511FFH5"/>
<dbReference type="PANTHER" id="PTHR43362:SF1">
    <property type="entry name" value="MANNITOL DEHYDROGENASE 2-RELATED"/>
    <property type="match status" value="1"/>
</dbReference>
<keyword evidence="11" id="KW-1185">Reference proteome</keyword>
<feature type="domain" description="Mannitol dehydrogenase N-terminal" evidence="7">
    <location>
        <begin position="28"/>
        <end position="283"/>
    </location>
</feature>
<dbReference type="InterPro" id="IPR050988">
    <property type="entry name" value="Mannitol_DH/Oxidoreductase"/>
</dbReference>
<dbReference type="SUPFAM" id="SSF51735">
    <property type="entry name" value="NAD(P)-binding Rossmann-fold domains"/>
    <property type="match status" value="1"/>
</dbReference>
<protein>
    <recommendedName>
        <fullName evidence="3">Mannitol-1-phosphate 5-dehydrogenase</fullName>
        <ecNumber evidence="2">1.1.1.17</ecNumber>
    </recommendedName>
</protein>
<dbReference type="GO" id="GO:0019594">
    <property type="term" value="P:mannitol metabolic process"/>
    <property type="evidence" value="ECO:0007669"/>
    <property type="project" value="InterPro"/>
</dbReference>
<evidence type="ECO:0000259" key="8">
    <source>
        <dbReference type="Pfam" id="PF08125"/>
    </source>
</evidence>
<dbReference type="InterPro" id="IPR000669">
    <property type="entry name" value="Mannitol_DH"/>
</dbReference>
<dbReference type="Pfam" id="PF08125">
    <property type="entry name" value="Mannitol_dh_C"/>
    <property type="match status" value="1"/>
</dbReference>
<dbReference type="PRINTS" id="PR00084">
    <property type="entry name" value="MTLDHDRGNASE"/>
</dbReference>
<dbReference type="InterPro" id="IPR013328">
    <property type="entry name" value="6PGD_dom2"/>
</dbReference>
<reference evidence="10 12" key="2">
    <citation type="submission" date="2020-08" db="EMBL/GenBank/DDBJ databases">
        <title>Sequencing the genomes of 1000 actinobacteria strains.</title>
        <authorList>
            <person name="Klenk H.-P."/>
        </authorList>
    </citation>
    <scope>NUCLEOTIDE SEQUENCE [LARGE SCALE GENOMIC DNA]</scope>
    <source>
        <strain evidence="10 12">DSM 9581</strain>
    </source>
</reference>
<evidence type="ECO:0000313" key="9">
    <source>
        <dbReference type="EMBL" id="GEL47932.1"/>
    </source>
</evidence>
<evidence type="ECO:0000256" key="4">
    <source>
        <dbReference type="ARBA" id="ARBA00023002"/>
    </source>
</evidence>
<dbReference type="RefSeq" id="WP_146839490.1">
    <property type="nucleotide sequence ID" value="NZ_BJVQ01000054.1"/>
</dbReference>
<keyword evidence="5" id="KW-0520">NAD</keyword>
<evidence type="ECO:0000256" key="5">
    <source>
        <dbReference type="ARBA" id="ARBA00023027"/>
    </source>
</evidence>
<dbReference type="SUPFAM" id="SSF48179">
    <property type="entry name" value="6-phosphogluconate dehydrogenase C-terminal domain-like"/>
    <property type="match status" value="1"/>
</dbReference>
<dbReference type="Proteomes" id="UP000564629">
    <property type="component" value="Unassembled WGS sequence"/>
</dbReference>
<dbReference type="EMBL" id="JACHDN010000001">
    <property type="protein sequence ID" value="MBB5475493.1"/>
    <property type="molecule type" value="Genomic_DNA"/>
</dbReference>
<dbReference type="Proteomes" id="UP000321723">
    <property type="component" value="Unassembled WGS sequence"/>
</dbReference>
<comment type="catalytic activity">
    <reaction evidence="6">
        <text>D-mannitol 1-phosphate + NAD(+) = beta-D-fructose 6-phosphate + NADH + H(+)</text>
        <dbReference type="Rhea" id="RHEA:19661"/>
        <dbReference type="ChEBI" id="CHEBI:15378"/>
        <dbReference type="ChEBI" id="CHEBI:57540"/>
        <dbReference type="ChEBI" id="CHEBI:57634"/>
        <dbReference type="ChEBI" id="CHEBI:57945"/>
        <dbReference type="ChEBI" id="CHEBI:61381"/>
        <dbReference type="EC" id="1.1.1.17"/>
    </reaction>
</comment>
<sequence>MPSLNRSALPALGADVRPRTLPWELRPRTVHFGLGAFTRAHQSVYTEGAAAATGSGWGIAAVEPRMPAAAAALAAQDGLFSVTELRPGGPRTRVVGSVAEALTLQGDGDRLVELLTDPEVAVVTATITEKGYYRVPGTDRLDVAHPEVAADLAATGAAGKPTAQTVVGRIAELLAARYRAEGAPVSVVSCDNMAGNGRALGHVVRDFVAHSGWADRDAVLEWAERSVAFPQTIVDRIVPATTAETLERAAAALGADDAMAVAGEEYRQWVLEDVFAAERPAWETDGALVVPDIAPYQLMKLRMLNGSHSALAYLGLAAGLDTVAAAMAGPWGEGLVRALCAEVAPTLPRAETDPDAYADTLVARFANGAVAHQLRQIGSDGSLKVVERWLEPLRALRAQHRPTPVLELALAAWANATRPELRASGEQRYGTADPAAADLARAWTADGAAGPAGAVAGLLRSVGAPDLAEDAGLVAAVAERVPAVAAGRVDL</sequence>